<feature type="modified residue" description="(3R)-3-hydroxyasparagine" evidence="28">
    <location>
        <position position="166"/>
    </location>
</feature>
<dbReference type="FunFam" id="2.40.10.10:FF:000002">
    <property type="entry name" value="Transmembrane protease serine"/>
    <property type="match status" value="1"/>
</dbReference>
<comment type="caution">
    <text evidence="31">Lacks conserved residue(s) required for the propagation of feature annotation.</text>
</comment>
<evidence type="ECO:0000256" key="10">
    <source>
        <dbReference type="ARBA" id="ARBA00022670"/>
    </source>
</evidence>
<dbReference type="SUPFAM" id="SSF50494">
    <property type="entry name" value="Trypsin-like serine proteases"/>
    <property type="match status" value="1"/>
</dbReference>
<feature type="domain" description="CUB" evidence="33">
    <location>
        <begin position="17"/>
        <end position="143"/>
    </location>
</feature>
<keyword evidence="8" id="KW-0399">Innate immunity</keyword>
<evidence type="ECO:0000256" key="17">
    <source>
        <dbReference type="ARBA" id="ARBA00022837"/>
    </source>
</evidence>
<dbReference type="SUPFAM" id="SSF49854">
    <property type="entry name" value="Spermadhesin, CUB domain"/>
    <property type="match status" value="2"/>
</dbReference>
<feature type="binding site" evidence="29">
    <location>
        <position position="81"/>
    </location>
    <ligand>
        <name>Ca(2+)</name>
        <dbReference type="ChEBI" id="CHEBI:29108"/>
        <label>1</label>
    </ligand>
</feature>
<feature type="modified residue" description="Phosphoserine; by CK2" evidence="28">
    <location>
        <position position="205"/>
    </location>
</feature>
<organism evidence="36 37">
    <name type="scientific">Acipenser oxyrinchus oxyrinchus</name>
    <dbReference type="NCBI Taxonomy" id="40147"/>
    <lineage>
        <taxon>Eukaryota</taxon>
        <taxon>Metazoa</taxon>
        <taxon>Chordata</taxon>
        <taxon>Craniata</taxon>
        <taxon>Vertebrata</taxon>
        <taxon>Euteleostomi</taxon>
        <taxon>Actinopterygii</taxon>
        <taxon>Chondrostei</taxon>
        <taxon>Acipenseriformes</taxon>
        <taxon>Acipenseridae</taxon>
        <taxon>Acipenser</taxon>
    </lineage>
</organism>
<dbReference type="SUPFAM" id="SSF57535">
    <property type="entry name" value="Complement control module/SCR domain"/>
    <property type="match status" value="2"/>
</dbReference>
<evidence type="ECO:0000256" key="8">
    <source>
        <dbReference type="ARBA" id="ARBA00022588"/>
    </source>
</evidence>
<sequence>MDRAVRLVGVLLFLWVCQTVASVLGTPATVPLFGDIRTPNYPKAYPASNRTVWELAVPKGFLLKLRFKYFDVEPSVDCHYDHVEVIYHTRVLGKFCGQKGSLIGRYPDREPIMSPGNSLKVIFQSDFSNQERHLGFLAHYQAIDIDECSLPTNKDEGPQCQHLCHNVVGGYFCSCHRGYQLQSDNSSCEVQCDGEVFREEQGVISSPLYPNAYPPTLSCRYQLRLERGFLVTLHFTGLFQVDHYKEKECPYDTLQIVIPGKDPQTYCGTKSPGTIETKSHSVDIIFRTDESGYSKGWRIEYSSKRVKCPMPVQFPNGKITPDFKEYRYRDYIKVRCNVGYKMMAHGHEITDFLSVCQNDGTWHLPLPQCHIVDCGVPLSLLNGRIEYSVGRESENVYQSVIKYHCNEPYYKIVPASTGEGNEFVCSARRKWEDANQNKVIPTCLPVCGKPHNPITKVQRILGGSTAPRGSFPWQVLLVSAGRAGAFLITDQWIMTAAHNIYPKHKEQRDSLQDLAQSIQIHLGDTNVEHLTYMPRLEIEGIFVHPGFQMGALQFNNDIALIKLRHRVTVNETVMPLCLPAAGSLYQPDVIGYVSGWGITEGYKLSNHLKYVALPVVDLRQCNNSIQSQKNSHKMAGIPQLTDNMFCAGRVEGGEDTCSGDSGGAFTLLREVEGGVEEFYAAGIVSWGVDCGKKGNYGVYTRVERYLSWIQQTIQGN</sequence>
<feature type="binding site" evidence="29">
    <location>
        <position position="73"/>
    </location>
    <ligand>
        <name>Ca(2+)</name>
        <dbReference type="ChEBI" id="CHEBI:29108"/>
        <label>1</label>
    </ligand>
</feature>
<feature type="binding site" evidence="29">
    <location>
        <position position="170"/>
    </location>
    <ligand>
        <name>Ca(2+)</name>
        <dbReference type="ChEBI" id="CHEBI:29108"/>
        <label>2</label>
    </ligand>
</feature>
<feature type="binding site" evidence="29">
    <location>
        <position position="291"/>
    </location>
    <ligand>
        <name>Ca(2+)</name>
        <dbReference type="ChEBI" id="CHEBI:29108"/>
        <label>3</label>
    </ligand>
</feature>
<comment type="PTM">
    <text evidence="28">The iron and 2-oxoglutarate dependent 3-hydroxylation of aspartate and asparagine is (R) stereospecific within EGF domains.</text>
</comment>
<gene>
    <name evidence="36" type="primary">C1ra</name>
    <name evidence="36" type="ORF">AOXY_G16753</name>
</gene>
<dbReference type="PROSITE" id="PS01186">
    <property type="entry name" value="EGF_2"/>
    <property type="match status" value="1"/>
</dbReference>
<dbReference type="GO" id="GO:0009986">
    <property type="term" value="C:cell surface"/>
    <property type="evidence" value="ECO:0007669"/>
    <property type="project" value="UniProtKB-SubCell"/>
</dbReference>
<comment type="function">
    <text evidence="24">Serine protease component of the complement C1 complex, a multiprotein complex that initiates the classical pathway of the complement system, a cascade of proteins that leads to phagocytosis and breakdown of pathogens and signaling that strengthens the adaptive immune system. C1R catalyzes the first enzymatic step in the classical complement pathway: it is activated by the C1Q subcomplex of the C1 complex, which associates with IgG or IgM immunoglobulins complexed with antigens to form antigen-antibody complexes on the surface of pathogens. Immunoglobulin-binding promotes the autocatalytic cleavage and activation of C1R. Activated C1R then cleaves and activates C1S, the second protease of the classical complement pathway. It is unclear if C1R activates C1S within single, strained C1 complexes or between neighboring C1 complexes on surfaces.</text>
</comment>
<keyword evidence="13" id="KW-0677">Repeat</keyword>
<dbReference type="InterPro" id="IPR043504">
    <property type="entry name" value="Peptidase_S1_PA_chymotrypsin"/>
</dbReference>
<feature type="domain" description="CUB" evidence="33">
    <location>
        <begin position="192"/>
        <end position="304"/>
    </location>
</feature>
<dbReference type="FunFam" id="2.60.120.290:FF:000012">
    <property type="entry name" value="mannan-binding lectin serine protease 1 isoform X1"/>
    <property type="match status" value="1"/>
</dbReference>
<dbReference type="Gene3D" id="2.60.120.290">
    <property type="entry name" value="Spermadhesin, CUB domain"/>
    <property type="match status" value="2"/>
</dbReference>
<dbReference type="PROSITE" id="PS50923">
    <property type="entry name" value="SUSHI"/>
    <property type="match status" value="2"/>
</dbReference>
<feature type="disulfide bond" evidence="27">
    <location>
        <begin position="657"/>
        <end position="690"/>
    </location>
</feature>
<dbReference type="Gene3D" id="2.10.70.10">
    <property type="entry name" value="Complement Module, domain 1"/>
    <property type="match status" value="2"/>
</dbReference>
<evidence type="ECO:0000259" key="35">
    <source>
        <dbReference type="PROSITE" id="PS50923"/>
    </source>
</evidence>
<feature type="disulfide bond" evidence="27">
    <location>
        <begin position="160"/>
        <end position="173"/>
    </location>
</feature>
<evidence type="ECO:0000256" key="31">
    <source>
        <dbReference type="PROSITE-ProRule" id="PRU00302"/>
    </source>
</evidence>
<dbReference type="CDD" id="cd00033">
    <property type="entry name" value="CCP"/>
    <property type="match status" value="1"/>
</dbReference>
<dbReference type="InterPro" id="IPR000742">
    <property type="entry name" value="EGF"/>
</dbReference>
<dbReference type="InterPro" id="IPR018097">
    <property type="entry name" value="EGF_Ca-bd_CS"/>
</dbReference>
<keyword evidence="16" id="KW-0720">Serine protease</keyword>
<feature type="binding site" evidence="29">
    <location>
        <position position="289"/>
    </location>
    <ligand>
        <name>Ca(2+)</name>
        <dbReference type="ChEBI" id="CHEBI:29108"/>
        <label>3</label>
    </ligand>
</feature>
<dbReference type="GO" id="GO:0072562">
    <property type="term" value="C:blood microparticle"/>
    <property type="evidence" value="ECO:0007669"/>
    <property type="project" value="TreeGrafter"/>
</dbReference>
<keyword evidence="37" id="KW-1185">Reference proteome</keyword>
<dbReference type="InterPro" id="IPR033116">
    <property type="entry name" value="TRYPSIN_SER"/>
</dbReference>
<dbReference type="Pfam" id="PF00431">
    <property type="entry name" value="CUB"/>
    <property type="match status" value="2"/>
</dbReference>
<evidence type="ECO:0000256" key="18">
    <source>
        <dbReference type="ARBA" id="ARBA00022859"/>
    </source>
</evidence>
<reference evidence="36" key="1">
    <citation type="submission" date="2022-02" db="EMBL/GenBank/DDBJ databases">
        <title>Atlantic sturgeon de novo genome assembly.</title>
        <authorList>
            <person name="Stock M."/>
            <person name="Klopp C."/>
            <person name="Guiguen Y."/>
            <person name="Cabau C."/>
            <person name="Parinello H."/>
            <person name="Santidrian Yebra-Pimentel E."/>
            <person name="Kuhl H."/>
            <person name="Dirks R.P."/>
            <person name="Guessner J."/>
            <person name="Wuertz S."/>
            <person name="Du K."/>
            <person name="Schartl M."/>
        </authorList>
    </citation>
    <scope>NUCLEOTIDE SEQUENCE</scope>
    <source>
        <strain evidence="36">STURGEONOMICS-FGT-2020</strain>
        <tissue evidence="36">Whole blood</tissue>
    </source>
</reference>
<dbReference type="InterPro" id="IPR001314">
    <property type="entry name" value="Peptidase_S1A"/>
</dbReference>
<feature type="binding site" evidence="29">
    <location>
        <position position="147"/>
    </location>
    <ligand>
        <name>Ca(2+)</name>
        <dbReference type="ChEBI" id="CHEBI:29108"/>
        <label>2</label>
    </ligand>
</feature>
<dbReference type="FunFam" id="2.60.120.290:FF:000006">
    <property type="entry name" value="Mannan-binding lectin serine protease 1"/>
    <property type="match status" value="1"/>
</dbReference>
<evidence type="ECO:0000256" key="12">
    <source>
        <dbReference type="ARBA" id="ARBA00022729"/>
    </source>
</evidence>
<keyword evidence="6" id="KW-0245">EGF-like domain</keyword>
<dbReference type="SMART" id="SM00179">
    <property type="entry name" value="EGF_CA"/>
    <property type="match status" value="1"/>
</dbReference>
<keyword evidence="20 27" id="KW-1015">Disulfide bond</keyword>
<feature type="disulfide bond" evidence="27">
    <location>
        <begin position="78"/>
        <end position="96"/>
    </location>
</feature>
<dbReference type="InterPro" id="IPR000859">
    <property type="entry name" value="CUB_dom"/>
</dbReference>
<feature type="domain" description="Sushi" evidence="35">
    <location>
        <begin position="372"/>
        <end position="445"/>
    </location>
</feature>
<evidence type="ECO:0000256" key="9">
    <source>
        <dbReference type="ARBA" id="ARBA00022659"/>
    </source>
</evidence>
<keyword evidence="19" id="KW-0180">Complement pathway</keyword>
<evidence type="ECO:0000256" key="14">
    <source>
        <dbReference type="ARBA" id="ARBA00022801"/>
    </source>
</evidence>
<feature type="binding site" evidence="29">
    <location>
        <position position="166"/>
    </location>
    <ligand>
        <name>Ca(2+)</name>
        <dbReference type="ChEBI" id="CHEBI:29108"/>
        <label>2</label>
    </ligand>
</feature>
<evidence type="ECO:0000256" key="19">
    <source>
        <dbReference type="ARBA" id="ARBA00022875"/>
    </source>
</evidence>
<dbReference type="Pfam" id="PF14670">
    <property type="entry name" value="FXa_inhibition"/>
    <property type="match status" value="1"/>
</dbReference>
<dbReference type="InterPro" id="IPR035976">
    <property type="entry name" value="Sushi/SCR/CCP_sf"/>
</dbReference>
<evidence type="ECO:0000256" key="32">
    <source>
        <dbReference type="SAM" id="SignalP"/>
    </source>
</evidence>
<keyword evidence="11 29" id="KW-0479">Metal-binding</keyword>
<dbReference type="Pfam" id="PF00089">
    <property type="entry name" value="Trypsin"/>
    <property type="match status" value="1"/>
</dbReference>
<evidence type="ECO:0000259" key="33">
    <source>
        <dbReference type="PROSITE" id="PS01180"/>
    </source>
</evidence>
<feature type="active site" description="Charge relay system" evidence="26">
    <location>
        <position position="498"/>
    </location>
</feature>
<dbReference type="Pfam" id="PF00084">
    <property type="entry name" value="Sushi"/>
    <property type="match status" value="1"/>
</dbReference>
<keyword evidence="22 28" id="KW-0379">Hydroxylation</keyword>
<feature type="disulfide bond" evidence="27">
    <location>
        <begin position="374"/>
        <end position="425"/>
    </location>
</feature>
<feature type="disulfide bond" evidence="27">
    <location>
        <begin position="175"/>
        <end position="188"/>
    </location>
</feature>
<dbReference type="Gene3D" id="2.10.25.10">
    <property type="entry name" value="Laminin"/>
    <property type="match status" value="1"/>
</dbReference>
<dbReference type="PANTHER" id="PTHR24255:SF25">
    <property type="entry name" value="COMPLEMENT C1R SUBCOMPONENT"/>
    <property type="match status" value="1"/>
</dbReference>
<comment type="subcellular location">
    <subcellularLocation>
        <location evidence="2">Cell surface</location>
    </subcellularLocation>
    <subcellularLocation>
        <location evidence="3">Secreted</location>
    </subcellularLocation>
</comment>
<dbReference type="GO" id="GO:0031638">
    <property type="term" value="P:zymogen activation"/>
    <property type="evidence" value="ECO:0007669"/>
    <property type="project" value="TreeGrafter"/>
</dbReference>
<proteinExistence type="inferred from homology"/>
<evidence type="ECO:0000256" key="25">
    <source>
        <dbReference type="ARBA" id="ARBA00093536"/>
    </source>
</evidence>
<dbReference type="SMART" id="SM00032">
    <property type="entry name" value="CCP"/>
    <property type="match status" value="2"/>
</dbReference>
<evidence type="ECO:0000256" key="1">
    <source>
        <dbReference type="ARBA" id="ARBA00001057"/>
    </source>
</evidence>
<feature type="disulfide bond" evidence="27">
    <location>
        <begin position="308"/>
        <end position="356"/>
    </location>
</feature>
<dbReference type="InterPro" id="IPR000152">
    <property type="entry name" value="EGF-type_Asp/Asn_hydroxyl_site"/>
</dbReference>
<feature type="active site" description="Charge relay system" evidence="26">
    <location>
        <position position="661"/>
    </location>
</feature>
<feature type="domain" description="Peptidase S1" evidence="34">
    <location>
        <begin position="460"/>
        <end position="714"/>
    </location>
</feature>
<feature type="disulfide bond" evidence="27">
    <location>
        <begin position="405"/>
        <end position="443"/>
    </location>
</feature>
<dbReference type="PRINTS" id="PR00722">
    <property type="entry name" value="CHYMOTRYPSIN"/>
</dbReference>
<evidence type="ECO:0000256" key="4">
    <source>
        <dbReference type="ARBA" id="ARBA00011907"/>
    </source>
</evidence>
<keyword evidence="17 29" id="KW-0106">Calcium</keyword>
<dbReference type="PROSITE" id="PS50240">
    <property type="entry name" value="TRYPSIN_DOM"/>
    <property type="match status" value="1"/>
</dbReference>
<dbReference type="PIRSF" id="PIRSF001155">
    <property type="entry name" value="C1r_C1s_MASP"/>
    <property type="match status" value="1"/>
</dbReference>
<feature type="disulfide bond" evidence="27 30">
    <location>
        <begin position="192"/>
        <end position="219"/>
    </location>
</feature>
<evidence type="ECO:0000256" key="2">
    <source>
        <dbReference type="ARBA" id="ARBA00004241"/>
    </source>
</evidence>
<dbReference type="AlphaFoldDB" id="A0AAD8FZR8"/>
<evidence type="ECO:0000256" key="24">
    <source>
        <dbReference type="ARBA" id="ARBA00093383"/>
    </source>
</evidence>
<evidence type="ECO:0000256" key="30">
    <source>
        <dbReference type="PROSITE-ProRule" id="PRU00059"/>
    </source>
</evidence>
<keyword evidence="9 31" id="KW-0768">Sushi</keyword>
<dbReference type="PROSITE" id="PS01180">
    <property type="entry name" value="CUB"/>
    <property type="match status" value="2"/>
</dbReference>
<keyword evidence="14" id="KW-0378">Hydrolase</keyword>
<evidence type="ECO:0000256" key="7">
    <source>
        <dbReference type="ARBA" id="ARBA00022553"/>
    </source>
</evidence>
<keyword evidence="21" id="KW-0325">Glycoprotein</keyword>
<feature type="chain" id="PRO_5042048495" description="complement subcomponent C1r" evidence="32">
    <location>
        <begin position="26"/>
        <end position="716"/>
    </location>
</feature>
<feature type="domain" description="Sushi" evidence="35">
    <location>
        <begin position="306"/>
        <end position="371"/>
    </location>
</feature>
<feature type="active site" description="Charge relay system" evidence="26">
    <location>
        <position position="557"/>
    </location>
</feature>
<evidence type="ECO:0000256" key="28">
    <source>
        <dbReference type="PIRSR" id="PIRSR001155-3"/>
    </source>
</evidence>
<comment type="catalytic activity">
    <reaction evidence="1">
        <text>Selective cleavage of Lys(or Arg)-|-Ile bond in complement subcomponent C1s to form the active form of C1s (EC 3.4.21.42).</text>
        <dbReference type="EC" id="3.4.21.41"/>
    </reaction>
</comment>
<keyword evidence="5" id="KW-0964">Secreted</keyword>
<keyword evidence="15" id="KW-0068">Autocatalytic cleavage</keyword>
<dbReference type="InterPro" id="IPR000436">
    <property type="entry name" value="Sushi_SCR_CCP_dom"/>
</dbReference>
<evidence type="ECO:0000259" key="34">
    <source>
        <dbReference type="PROSITE" id="PS50240"/>
    </source>
</evidence>
<evidence type="ECO:0000256" key="3">
    <source>
        <dbReference type="ARBA" id="ARBA00004613"/>
    </source>
</evidence>
<dbReference type="PROSITE" id="PS01187">
    <property type="entry name" value="EGF_CA"/>
    <property type="match status" value="1"/>
</dbReference>
<evidence type="ECO:0000256" key="29">
    <source>
        <dbReference type="PIRSR" id="PIRSR001155-4"/>
    </source>
</evidence>
<keyword evidence="18" id="KW-0391">Immunity</keyword>
<evidence type="ECO:0000256" key="5">
    <source>
        <dbReference type="ARBA" id="ARBA00022525"/>
    </source>
</evidence>
<keyword evidence="7 28" id="KW-0597">Phosphoprotein</keyword>
<evidence type="ECO:0000256" key="15">
    <source>
        <dbReference type="ARBA" id="ARBA00022813"/>
    </source>
</evidence>
<accession>A0AAD8FZR8</accession>
<protein>
    <recommendedName>
        <fullName evidence="4">complement subcomponent C1r</fullName>
        <ecNumber evidence="4">3.4.21.41</ecNumber>
    </recommendedName>
</protein>
<dbReference type="CDD" id="cd00054">
    <property type="entry name" value="EGF_CA"/>
    <property type="match status" value="1"/>
</dbReference>
<comment type="subunit">
    <text evidence="25">Core component of the complement C1 complex, a calcium-dependent complex composed of 1 molecule of the C1Q subcomplex, 2 molecules of C1R and 2 molecules of C1S. The C1Q subcomplex is composed 18 subunits: 3 chains of C1QA, C1QB, and C1QC trimerize to form 6 collagen-like triple helices connected to six globular ligand-recognition modules. Within the C1 complex, C1R is a dimer of identical chains, each of which is activated by cleavage into two chains, heavy and light, connected by disulfide bonds.</text>
</comment>
<dbReference type="GO" id="GO:0005509">
    <property type="term" value="F:calcium ion binding"/>
    <property type="evidence" value="ECO:0007669"/>
    <property type="project" value="InterPro"/>
</dbReference>
<dbReference type="InterPro" id="IPR024175">
    <property type="entry name" value="Pept_S1A_C1r/C1S/mannan-bd"/>
</dbReference>
<feature type="disulfide bond" evidence="27">
    <location>
        <begin position="336"/>
        <end position="369"/>
    </location>
</feature>
<feature type="disulfide bond" evidence="27">
    <location>
        <begin position="148"/>
        <end position="164"/>
    </location>
</feature>
<feature type="binding site" evidence="29">
    <location>
        <position position="144"/>
    </location>
    <ligand>
        <name>Ca(2+)</name>
        <dbReference type="ChEBI" id="CHEBI:29108"/>
        <label>2</label>
    </ligand>
</feature>
<evidence type="ECO:0000256" key="23">
    <source>
        <dbReference type="ARBA" id="ARBA00024195"/>
    </source>
</evidence>
<dbReference type="PROSITE" id="PS00135">
    <property type="entry name" value="TRYPSIN_SER"/>
    <property type="match status" value="1"/>
</dbReference>
<dbReference type="FunFam" id="2.10.25.10:FF:000059">
    <property type="entry name" value="Mannan-binding lectin serine protease 1"/>
    <property type="match status" value="1"/>
</dbReference>
<name>A0AAD8FZR8_ACIOX</name>
<dbReference type="GO" id="GO:0004252">
    <property type="term" value="F:serine-type endopeptidase activity"/>
    <property type="evidence" value="ECO:0007669"/>
    <property type="project" value="UniProtKB-EC"/>
</dbReference>
<feature type="binding site" evidence="29">
    <location>
        <position position="252"/>
    </location>
    <ligand>
        <name>Ca(2+)</name>
        <dbReference type="ChEBI" id="CHEBI:29108"/>
        <label>3</label>
    </ligand>
</feature>
<feature type="signal peptide" evidence="32">
    <location>
        <begin position="1"/>
        <end position="25"/>
    </location>
</feature>
<dbReference type="InterPro" id="IPR035914">
    <property type="entry name" value="Sperma_CUB_dom_sf"/>
</dbReference>
<feature type="disulfide bond" description="Interchain (between heavy and light chains)" evidence="27">
    <location>
        <begin position="447"/>
        <end position="577"/>
    </location>
</feature>
<evidence type="ECO:0000256" key="16">
    <source>
        <dbReference type="ARBA" id="ARBA00022825"/>
    </source>
</evidence>
<dbReference type="EC" id="3.4.21.41" evidence="4"/>
<dbReference type="PANTHER" id="PTHR24255">
    <property type="entry name" value="COMPLEMENT COMPONENT 1, S SUBCOMPONENT-RELATED"/>
    <property type="match status" value="1"/>
</dbReference>
<dbReference type="InterPro" id="IPR001254">
    <property type="entry name" value="Trypsin_dom"/>
</dbReference>
<dbReference type="Gene3D" id="2.40.10.10">
    <property type="entry name" value="Trypsin-like serine proteases"/>
    <property type="match status" value="2"/>
</dbReference>
<dbReference type="InterPro" id="IPR009003">
    <property type="entry name" value="Peptidase_S1_PA"/>
</dbReference>
<dbReference type="FunFam" id="2.10.70.10:FF:000016">
    <property type="entry name" value="Mannan-binding lectin serine protease 1"/>
    <property type="match status" value="1"/>
</dbReference>
<evidence type="ECO:0000256" key="27">
    <source>
        <dbReference type="PIRSR" id="PIRSR001155-2"/>
    </source>
</evidence>
<feature type="disulfide bond" evidence="27">
    <location>
        <begin position="249"/>
        <end position="267"/>
    </location>
</feature>
<dbReference type="SMART" id="SM00181">
    <property type="entry name" value="EGF"/>
    <property type="match status" value="1"/>
</dbReference>
<dbReference type="SUPFAM" id="SSF57196">
    <property type="entry name" value="EGF/Laminin"/>
    <property type="match status" value="1"/>
</dbReference>
<dbReference type="PROSITE" id="PS00010">
    <property type="entry name" value="ASX_HYDROXYL"/>
    <property type="match status" value="1"/>
</dbReference>
<comment type="similarity">
    <text evidence="23">Belongs to the peptidase S1 family. CLIP subfamily.</text>
</comment>
<evidence type="ECO:0000256" key="13">
    <source>
        <dbReference type="ARBA" id="ARBA00022737"/>
    </source>
</evidence>
<dbReference type="SMART" id="SM00020">
    <property type="entry name" value="Tryp_SPc"/>
    <property type="match status" value="1"/>
</dbReference>
<dbReference type="EMBL" id="JAGXEW010000015">
    <property type="protein sequence ID" value="KAK1163305.1"/>
    <property type="molecule type" value="Genomic_DNA"/>
</dbReference>
<feature type="binding site" evidence="29">
    <location>
        <position position="126"/>
    </location>
    <ligand>
        <name>Ca(2+)</name>
        <dbReference type="ChEBI" id="CHEBI:29108"/>
        <label>1</label>
    </ligand>
</feature>
<evidence type="ECO:0000256" key="6">
    <source>
        <dbReference type="ARBA" id="ARBA00022536"/>
    </source>
</evidence>
<comment type="caution">
    <text evidence="36">The sequence shown here is derived from an EMBL/GenBank/DDBJ whole genome shotgun (WGS) entry which is preliminary data.</text>
</comment>
<evidence type="ECO:0000313" key="36">
    <source>
        <dbReference type="EMBL" id="KAK1163305.1"/>
    </source>
</evidence>
<evidence type="ECO:0000256" key="20">
    <source>
        <dbReference type="ARBA" id="ARBA00023157"/>
    </source>
</evidence>
<evidence type="ECO:0000256" key="21">
    <source>
        <dbReference type="ARBA" id="ARBA00023180"/>
    </source>
</evidence>
<dbReference type="GO" id="GO:0045087">
    <property type="term" value="P:innate immune response"/>
    <property type="evidence" value="ECO:0007669"/>
    <property type="project" value="UniProtKB-KW"/>
</dbReference>
<keyword evidence="10" id="KW-0645">Protease</keyword>
<dbReference type="CDD" id="cd00190">
    <property type="entry name" value="Tryp_SPc"/>
    <property type="match status" value="1"/>
</dbReference>
<evidence type="ECO:0000256" key="22">
    <source>
        <dbReference type="ARBA" id="ARBA00023278"/>
    </source>
</evidence>
<feature type="binding site" evidence="29">
    <location>
        <position position="128"/>
    </location>
    <ligand>
        <name>Ca(2+)</name>
        <dbReference type="ChEBI" id="CHEBI:29108"/>
        <label>1</label>
    </ligand>
</feature>
<evidence type="ECO:0000313" key="37">
    <source>
        <dbReference type="Proteomes" id="UP001230051"/>
    </source>
</evidence>
<dbReference type="CDD" id="cd00041">
    <property type="entry name" value="CUB"/>
    <property type="match status" value="2"/>
</dbReference>
<dbReference type="InterPro" id="IPR001881">
    <property type="entry name" value="EGF-like_Ca-bd_dom"/>
</dbReference>
<dbReference type="GO" id="GO:0006958">
    <property type="term" value="P:complement activation, classical pathway"/>
    <property type="evidence" value="ECO:0007669"/>
    <property type="project" value="UniProtKB-KW"/>
</dbReference>
<dbReference type="SMART" id="SM00042">
    <property type="entry name" value="CUB"/>
    <property type="match status" value="2"/>
</dbReference>
<dbReference type="Proteomes" id="UP001230051">
    <property type="component" value="Unassembled WGS sequence"/>
</dbReference>
<feature type="disulfide bond" evidence="27">
    <location>
        <begin position="621"/>
        <end position="646"/>
    </location>
</feature>
<evidence type="ECO:0000256" key="11">
    <source>
        <dbReference type="ARBA" id="ARBA00022723"/>
    </source>
</evidence>
<keyword evidence="12 32" id="KW-0732">Signal</keyword>
<evidence type="ECO:0000256" key="26">
    <source>
        <dbReference type="PIRSR" id="PIRSR001155-1"/>
    </source>
</evidence>